<protein>
    <submittedName>
        <fullName evidence="2">Putative anti-anti-sigma regulatory factor</fullName>
    </submittedName>
</protein>
<dbReference type="Gene3D" id="3.30.750.24">
    <property type="entry name" value="STAS domain"/>
    <property type="match status" value="1"/>
</dbReference>
<dbReference type="Proteomes" id="UP000194003">
    <property type="component" value="Unassembled WGS sequence"/>
</dbReference>
<dbReference type="Pfam" id="PF01740">
    <property type="entry name" value="STAS"/>
    <property type="match status" value="1"/>
</dbReference>
<dbReference type="InterPro" id="IPR051932">
    <property type="entry name" value="Bact_StressResp_Reg"/>
</dbReference>
<evidence type="ECO:0000313" key="2">
    <source>
        <dbReference type="EMBL" id="OSM05358.1"/>
    </source>
</evidence>
<name>A0A1Y2K7M2_9PROT</name>
<dbReference type="RefSeq" id="WP_085441977.1">
    <property type="nucleotide sequence ID" value="NZ_LVJN01000018.1"/>
</dbReference>
<dbReference type="STRING" id="1434232.MAIT1_03540"/>
<dbReference type="InterPro" id="IPR002645">
    <property type="entry name" value="STAS_dom"/>
</dbReference>
<dbReference type="CDD" id="cd07041">
    <property type="entry name" value="STAS_RsbR_RsbS_like"/>
    <property type="match status" value="1"/>
</dbReference>
<dbReference type="InterPro" id="IPR036513">
    <property type="entry name" value="STAS_dom_sf"/>
</dbReference>
<dbReference type="OrthoDB" id="9797171at2"/>
<dbReference type="PANTHER" id="PTHR33745:SF1">
    <property type="entry name" value="RSBT ANTAGONIST PROTEIN RSBS"/>
    <property type="match status" value="1"/>
</dbReference>
<dbReference type="AlphaFoldDB" id="A0A1Y2K7M2"/>
<dbReference type="PANTHER" id="PTHR33745">
    <property type="entry name" value="RSBT ANTAGONIST PROTEIN RSBS-RELATED"/>
    <property type="match status" value="1"/>
</dbReference>
<sequence length="114" mass="12552">MKIPILKQGHVLQIAFQDDMTDRDICDLQDDLLGLIKKRDAQGVLLDVSGLRTIDSFRYDVLVKTAAMARVMGCRSVICGLQPQVAISLIDMGINFGNVRTAVDLEHGRQVLGV</sequence>
<dbReference type="PROSITE" id="PS50801">
    <property type="entry name" value="STAS"/>
    <property type="match status" value="1"/>
</dbReference>
<comment type="caution">
    <text evidence="2">The sequence shown here is derived from an EMBL/GenBank/DDBJ whole genome shotgun (WGS) entry which is preliminary data.</text>
</comment>
<gene>
    <name evidence="2" type="ORF">MAIT1_03540</name>
</gene>
<dbReference type="SUPFAM" id="SSF52091">
    <property type="entry name" value="SpoIIaa-like"/>
    <property type="match status" value="1"/>
</dbReference>
<dbReference type="EMBL" id="LVJN01000018">
    <property type="protein sequence ID" value="OSM05358.1"/>
    <property type="molecule type" value="Genomic_DNA"/>
</dbReference>
<keyword evidence="3" id="KW-1185">Reference proteome</keyword>
<reference evidence="2 3" key="1">
    <citation type="journal article" date="2016" name="BMC Genomics">
        <title>Combined genomic and structural analyses of a cultured magnetotactic bacterium reveals its niche adaptation to a dynamic environment.</title>
        <authorList>
            <person name="Araujo A.C."/>
            <person name="Morillo V."/>
            <person name="Cypriano J."/>
            <person name="Teixeira L.C."/>
            <person name="Leao P."/>
            <person name="Lyra S."/>
            <person name="Almeida L.G."/>
            <person name="Bazylinski D.A."/>
            <person name="Vasconcellos A.T."/>
            <person name="Abreu F."/>
            <person name="Lins U."/>
        </authorList>
    </citation>
    <scope>NUCLEOTIDE SEQUENCE [LARGE SCALE GENOMIC DNA]</scope>
    <source>
        <strain evidence="2 3">IT-1</strain>
    </source>
</reference>
<organism evidence="2 3">
    <name type="scientific">Magnetofaba australis IT-1</name>
    <dbReference type="NCBI Taxonomy" id="1434232"/>
    <lineage>
        <taxon>Bacteria</taxon>
        <taxon>Pseudomonadati</taxon>
        <taxon>Pseudomonadota</taxon>
        <taxon>Magnetococcia</taxon>
        <taxon>Magnetococcales</taxon>
        <taxon>Magnetococcaceae</taxon>
        <taxon>Magnetofaba</taxon>
    </lineage>
</organism>
<evidence type="ECO:0000259" key="1">
    <source>
        <dbReference type="PROSITE" id="PS50801"/>
    </source>
</evidence>
<feature type="domain" description="STAS" evidence="1">
    <location>
        <begin position="28"/>
        <end position="112"/>
    </location>
</feature>
<proteinExistence type="predicted"/>
<accession>A0A1Y2K7M2</accession>
<evidence type="ECO:0000313" key="3">
    <source>
        <dbReference type="Proteomes" id="UP000194003"/>
    </source>
</evidence>